<keyword evidence="2 6" id="KW-0805">Transcription regulation</keyword>
<dbReference type="InterPro" id="IPR013325">
    <property type="entry name" value="RNA_pol_sigma_r2"/>
</dbReference>
<organism evidence="8 9">
    <name type="scientific">Isachenkonia alkalipeptolytica</name>
    <dbReference type="NCBI Taxonomy" id="2565777"/>
    <lineage>
        <taxon>Bacteria</taxon>
        <taxon>Bacillati</taxon>
        <taxon>Bacillota</taxon>
        <taxon>Clostridia</taxon>
        <taxon>Eubacteriales</taxon>
        <taxon>Clostridiaceae</taxon>
        <taxon>Isachenkonia</taxon>
    </lineage>
</organism>
<evidence type="ECO:0000256" key="5">
    <source>
        <dbReference type="ARBA" id="ARBA00023163"/>
    </source>
</evidence>
<keyword evidence="5 6" id="KW-0804">Transcription</keyword>
<evidence type="ECO:0000256" key="4">
    <source>
        <dbReference type="ARBA" id="ARBA00023125"/>
    </source>
</evidence>
<dbReference type="EMBL" id="SUMG01000002">
    <property type="protein sequence ID" value="NBG87507.1"/>
    <property type="molecule type" value="Genomic_DNA"/>
</dbReference>
<evidence type="ECO:0000259" key="7">
    <source>
        <dbReference type="Pfam" id="PF04542"/>
    </source>
</evidence>
<keyword evidence="9" id="KW-1185">Reference proteome</keyword>
<keyword evidence="3 6" id="KW-0731">Sigma factor</keyword>
<comment type="activity regulation">
    <text evidence="6">Negatively regulated by the anti-sigma-I factor RsgI.</text>
</comment>
<evidence type="ECO:0000256" key="2">
    <source>
        <dbReference type="ARBA" id="ARBA00023015"/>
    </source>
</evidence>
<dbReference type="Proteomes" id="UP000449710">
    <property type="component" value="Unassembled WGS sequence"/>
</dbReference>
<dbReference type="GO" id="GO:0005737">
    <property type="term" value="C:cytoplasm"/>
    <property type="evidence" value="ECO:0007669"/>
    <property type="project" value="UniProtKB-SubCell"/>
</dbReference>
<dbReference type="GO" id="GO:0016987">
    <property type="term" value="F:sigma factor activity"/>
    <property type="evidence" value="ECO:0007669"/>
    <property type="project" value="UniProtKB-UniRule"/>
</dbReference>
<comment type="subcellular location">
    <subcellularLocation>
        <location evidence="6">Cytoplasm</location>
    </subcellularLocation>
</comment>
<evidence type="ECO:0000256" key="6">
    <source>
        <dbReference type="HAMAP-Rule" id="MF_02064"/>
    </source>
</evidence>
<gene>
    <name evidence="6" type="primary">sigI</name>
    <name evidence="8" type="ORF">ISALK_03250</name>
</gene>
<dbReference type="SUPFAM" id="SSF88946">
    <property type="entry name" value="Sigma2 domain of RNA polymerase sigma factors"/>
    <property type="match status" value="1"/>
</dbReference>
<keyword evidence="4 6" id="KW-0238">DNA-binding</keyword>
<dbReference type="PIRSF" id="PIRSF038953">
    <property type="entry name" value="SigI"/>
    <property type="match status" value="1"/>
</dbReference>
<feature type="short sequence motif" description="Polymerase core binding" evidence="6">
    <location>
        <begin position="50"/>
        <end position="63"/>
    </location>
</feature>
<accession>A0AA44BD19</accession>
<feature type="domain" description="RNA polymerase sigma-70 region 2" evidence="7">
    <location>
        <begin position="27"/>
        <end position="93"/>
    </location>
</feature>
<dbReference type="NCBIfam" id="TIGR02937">
    <property type="entry name" value="sigma70-ECF"/>
    <property type="match status" value="1"/>
</dbReference>
<dbReference type="GO" id="GO:0006352">
    <property type="term" value="P:DNA-templated transcription initiation"/>
    <property type="evidence" value="ECO:0007669"/>
    <property type="project" value="UniProtKB-UniRule"/>
</dbReference>
<comment type="similarity">
    <text evidence="6">Belongs to the sigma-70 factor family. SigI subfamily.</text>
</comment>
<dbReference type="InterPro" id="IPR014284">
    <property type="entry name" value="RNA_pol_sigma-70_dom"/>
</dbReference>
<keyword evidence="1 6" id="KW-0963">Cytoplasm</keyword>
<dbReference type="PANTHER" id="PTHR30385">
    <property type="entry name" value="SIGMA FACTOR F FLAGELLAR"/>
    <property type="match status" value="1"/>
</dbReference>
<comment type="caution">
    <text evidence="8">The sequence shown here is derived from an EMBL/GenBank/DDBJ whole genome shotgun (WGS) entry which is preliminary data.</text>
</comment>
<dbReference type="InterPro" id="IPR007627">
    <property type="entry name" value="RNA_pol_sigma70_r2"/>
</dbReference>
<evidence type="ECO:0000313" key="8">
    <source>
        <dbReference type="EMBL" id="NBG87507.1"/>
    </source>
</evidence>
<evidence type="ECO:0000256" key="1">
    <source>
        <dbReference type="ARBA" id="ARBA00022490"/>
    </source>
</evidence>
<reference evidence="8 9" key="1">
    <citation type="submission" date="2019-04" db="EMBL/GenBank/DDBJ databases">
        <title>Isachenkonia alkalipeptolytica gen. nov. sp. nov. a new anaerobic, alkiliphilic organothrophic bacterium capable to reduce synthesized ferrihydrite isolated from a soda lake.</title>
        <authorList>
            <person name="Toshchakov S.V."/>
            <person name="Zavarzina D.G."/>
            <person name="Zhilina T.N."/>
            <person name="Kostrikina N.A."/>
            <person name="Kublanov I.V."/>
        </authorList>
    </citation>
    <scope>NUCLEOTIDE SEQUENCE [LARGE SCALE GENOMIC DNA]</scope>
    <source>
        <strain evidence="8 9">Z-1701</strain>
    </source>
</reference>
<dbReference type="GO" id="GO:0003677">
    <property type="term" value="F:DNA binding"/>
    <property type="evidence" value="ECO:0007669"/>
    <property type="project" value="UniProtKB-UniRule"/>
</dbReference>
<dbReference type="RefSeq" id="WP_160718979.1">
    <property type="nucleotide sequence ID" value="NZ_SUMG01000002.1"/>
</dbReference>
<dbReference type="Pfam" id="PF04542">
    <property type="entry name" value="Sigma70_r2"/>
    <property type="match status" value="1"/>
</dbReference>
<dbReference type="HAMAP" id="MF_02064">
    <property type="entry name" value="Sigma70_SigI"/>
    <property type="match status" value="1"/>
</dbReference>
<dbReference type="Gene3D" id="1.10.1740.10">
    <property type="match status" value="1"/>
</dbReference>
<name>A0AA44BD19_9CLOT</name>
<sequence length="221" mass="25930">MEPNKGLETLIVEIQQGDSELRNRVLQEYHPFIKSVLSKVLNEYIGEDHEYFSTGMLAFNEAMDRYDRNKGKFLTYASVVIKSRLIDELRKRNKLEAREVEGDEELQVIESPGFEKRLEDQMEIEAFKDRIEAFGFDLETLIDTAPRHEKTREKAIEIARVLYEDETLRRSFLKTKHLPARGLKEKAGASRRVLQRSRNFIIAVFFILDSDLEVLKKYLDL</sequence>
<comment type="subunit">
    <text evidence="6">Interacts with RsgI.</text>
</comment>
<comment type="function">
    <text evidence="6">Sigma factors are initiation factors that promote the attachment of RNA polymerase to specific initiation sites and are then released.</text>
</comment>
<feature type="DNA-binding region" description="H-T-H motif" evidence="6">
    <location>
        <begin position="180"/>
        <end position="199"/>
    </location>
</feature>
<dbReference type="AlphaFoldDB" id="A0AA44BD19"/>
<keyword evidence="6" id="KW-0346">Stress response</keyword>
<evidence type="ECO:0000256" key="3">
    <source>
        <dbReference type="ARBA" id="ARBA00023082"/>
    </source>
</evidence>
<evidence type="ECO:0000313" key="9">
    <source>
        <dbReference type="Proteomes" id="UP000449710"/>
    </source>
</evidence>
<dbReference type="PANTHER" id="PTHR30385:SF6">
    <property type="entry name" value="RNA POLYMERASE SIGMA FACTOR SIGI"/>
    <property type="match status" value="1"/>
</dbReference>
<proteinExistence type="inferred from homology"/>
<protein>
    <recommendedName>
        <fullName evidence="6">RNA polymerase sigma factor SigI</fullName>
    </recommendedName>
</protein>
<dbReference type="InterPro" id="IPR014244">
    <property type="entry name" value="RNA_pol_sigma-I"/>
</dbReference>